<dbReference type="OrthoDB" id="8851605at2"/>
<name>A0A4P8J231_9BURK</name>
<reference evidence="2 3" key="1">
    <citation type="submission" date="2019-05" db="EMBL/GenBank/DDBJ databases">
        <title>Burkholderia sp. DHOD12, isolated from subtropical forest soil.</title>
        <authorList>
            <person name="Gao Z.-H."/>
            <person name="Qiu L.-H."/>
        </authorList>
    </citation>
    <scope>NUCLEOTIDE SEQUENCE [LARGE SCALE GENOMIC DNA]</scope>
    <source>
        <strain evidence="2 3">DHOD12</strain>
    </source>
</reference>
<evidence type="ECO:0000313" key="3">
    <source>
        <dbReference type="Proteomes" id="UP000298656"/>
    </source>
</evidence>
<protein>
    <submittedName>
        <fullName evidence="2">Uncharacterized protein</fullName>
    </submittedName>
</protein>
<keyword evidence="1" id="KW-0732">Signal</keyword>
<dbReference type="KEGG" id="tvl:FAZ95_36645"/>
<feature type="signal peptide" evidence="1">
    <location>
        <begin position="1"/>
        <end position="30"/>
    </location>
</feature>
<evidence type="ECO:0000313" key="2">
    <source>
        <dbReference type="EMBL" id="QCP54445.1"/>
    </source>
</evidence>
<dbReference type="EMBL" id="CP040078">
    <property type="protein sequence ID" value="QCP54445.1"/>
    <property type="molecule type" value="Genomic_DNA"/>
</dbReference>
<feature type="chain" id="PRO_5020775830" evidence="1">
    <location>
        <begin position="31"/>
        <end position="192"/>
    </location>
</feature>
<keyword evidence="3" id="KW-1185">Reference proteome</keyword>
<evidence type="ECO:0000256" key="1">
    <source>
        <dbReference type="SAM" id="SignalP"/>
    </source>
</evidence>
<dbReference type="Proteomes" id="UP000298656">
    <property type="component" value="Chromosome 2"/>
</dbReference>
<proteinExistence type="predicted"/>
<dbReference type="AlphaFoldDB" id="A0A4P8J231"/>
<dbReference type="RefSeq" id="WP_137337210.1">
    <property type="nucleotide sequence ID" value="NZ_CP040078.1"/>
</dbReference>
<organism evidence="2 3">
    <name type="scientific">Trinickia violacea</name>
    <dbReference type="NCBI Taxonomy" id="2571746"/>
    <lineage>
        <taxon>Bacteria</taxon>
        <taxon>Pseudomonadati</taxon>
        <taxon>Pseudomonadota</taxon>
        <taxon>Betaproteobacteria</taxon>
        <taxon>Burkholderiales</taxon>
        <taxon>Burkholderiaceae</taxon>
        <taxon>Trinickia</taxon>
    </lineage>
</organism>
<gene>
    <name evidence="2" type="ORF">FAZ95_36645</name>
</gene>
<accession>A0A4P8J231</accession>
<sequence>MDSMVRRGIGRRLRRYGYALSMCIPSLVGAQPIPGAAPAPGNASSTVLSRAASAAGIRRCGPAIDAVSSRMFTGAADADVLLDWDRTNPDGGPFFSMSGMDFQRGAALLSLATVPAPTGGCAILVERISSAPESCQEVARTELPGYHPTKLVRAVTVYTHPARPRETVTLVDSPPSCLVLRRQVEFHWGAAQ</sequence>